<dbReference type="InterPro" id="IPR001765">
    <property type="entry name" value="Carbonic_anhydrase"/>
</dbReference>
<name>A0A150WHQ7_BDEBC</name>
<accession>A0A150WHQ7</accession>
<dbReference type="PROSITE" id="PS00704">
    <property type="entry name" value="PROK_CO2_ANHYDRASE_1"/>
    <property type="match status" value="1"/>
</dbReference>
<evidence type="ECO:0000256" key="7">
    <source>
        <dbReference type="RuleBase" id="RU003956"/>
    </source>
</evidence>
<keyword evidence="3 6" id="KW-0862">Zinc</keyword>
<comment type="similarity">
    <text evidence="1 7">Belongs to the beta-class carbonic anhydrase family.</text>
</comment>
<evidence type="ECO:0000313" key="10">
    <source>
        <dbReference type="Proteomes" id="UP000075391"/>
    </source>
</evidence>
<dbReference type="Pfam" id="PF00484">
    <property type="entry name" value="Pro_CA"/>
    <property type="match status" value="1"/>
</dbReference>
<comment type="cofactor">
    <cofactor evidence="6">
        <name>Zn(2+)</name>
        <dbReference type="ChEBI" id="CHEBI:29105"/>
    </cofactor>
    <text evidence="6">Binds 1 zinc ion per subunit.</text>
</comment>
<dbReference type="AlphaFoldDB" id="A0A150WHQ7"/>
<dbReference type="RefSeq" id="WP_063243890.1">
    <property type="nucleotide sequence ID" value="NZ_LUKF01000015.1"/>
</dbReference>
<evidence type="ECO:0000256" key="2">
    <source>
        <dbReference type="ARBA" id="ARBA00012925"/>
    </source>
</evidence>
<feature type="binding site" evidence="6">
    <location>
        <position position="205"/>
    </location>
    <ligand>
        <name>Zn(2+)</name>
        <dbReference type="ChEBI" id="CHEBI:29105"/>
    </ligand>
</feature>
<dbReference type="GO" id="GO:0004089">
    <property type="term" value="F:carbonate dehydratase activity"/>
    <property type="evidence" value="ECO:0007669"/>
    <property type="project" value="UniProtKB-UniRule"/>
</dbReference>
<keyword evidence="6" id="KW-0479">Metal-binding</keyword>
<comment type="function">
    <text evidence="7">Reversible hydration of carbon dioxide.</text>
</comment>
<dbReference type="PROSITE" id="PS51257">
    <property type="entry name" value="PROKAR_LIPOPROTEIN"/>
    <property type="match status" value="1"/>
</dbReference>
<dbReference type="SUPFAM" id="SSF53056">
    <property type="entry name" value="beta-carbonic anhydrase, cab"/>
    <property type="match status" value="1"/>
</dbReference>
<reference evidence="9 10" key="1">
    <citation type="submission" date="2016-03" db="EMBL/GenBank/DDBJ databases">
        <authorList>
            <person name="Ploux O."/>
        </authorList>
    </citation>
    <scope>NUCLEOTIDE SEQUENCE [LARGE SCALE GENOMIC DNA]</scope>
    <source>
        <strain evidence="9 10">BER2</strain>
    </source>
</reference>
<dbReference type="PANTHER" id="PTHR11002:SF79">
    <property type="entry name" value="CARBONIC ANHYDRASE 2"/>
    <property type="match status" value="1"/>
</dbReference>
<organism evidence="9 10">
    <name type="scientific">Bdellovibrio bacteriovorus</name>
    <dbReference type="NCBI Taxonomy" id="959"/>
    <lineage>
        <taxon>Bacteria</taxon>
        <taxon>Pseudomonadati</taxon>
        <taxon>Bdellovibrionota</taxon>
        <taxon>Bdellovibrionia</taxon>
        <taxon>Bdellovibrionales</taxon>
        <taxon>Pseudobdellovibrionaceae</taxon>
        <taxon>Bdellovibrio</taxon>
    </lineage>
</organism>
<dbReference type="SMART" id="SM00947">
    <property type="entry name" value="Pro_CA"/>
    <property type="match status" value="1"/>
</dbReference>
<dbReference type="InterPro" id="IPR036874">
    <property type="entry name" value="Carbonic_anhydrase_sf"/>
</dbReference>
<dbReference type="PROSITE" id="PS00705">
    <property type="entry name" value="PROK_CO2_ANHYDRASE_2"/>
    <property type="match status" value="1"/>
</dbReference>
<evidence type="ECO:0000256" key="3">
    <source>
        <dbReference type="ARBA" id="ARBA00022833"/>
    </source>
</evidence>
<protein>
    <recommendedName>
        <fullName evidence="2 7">Carbonic anhydrase</fullName>
        <ecNumber evidence="2 7">4.2.1.1</ecNumber>
    </recommendedName>
    <alternativeName>
        <fullName evidence="7">Carbonate dehydratase</fullName>
    </alternativeName>
</protein>
<evidence type="ECO:0000256" key="1">
    <source>
        <dbReference type="ARBA" id="ARBA00006217"/>
    </source>
</evidence>
<evidence type="ECO:0000256" key="4">
    <source>
        <dbReference type="ARBA" id="ARBA00023239"/>
    </source>
</evidence>
<comment type="caution">
    <text evidence="9">The sequence shown here is derived from an EMBL/GenBank/DDBJ whole genome shotgun (WGS) entry which is preliminary data.</text>
</comment>
<dbReference type="PANTHER" id="PTHR11002">
    <property type="entry name" value="CARBONIC ANHYDRASE"/>
    <property type="match status" value="1"/>
</dbReference>
<feature type="binding site" evidence="6">
    <location>
        <position position="151"/>
    </location>
    <ligand>
        <name>Zn(2+)</name>
        <dbReference type="ChEBI" id="CHEBI:29105"/>
    </ligand>
</feature>
<evidence type="ECO:0000256" key="5">
    <source>
        <dbReference type="ARBA" id="ARBA00048348"/>
    </source>
</evidence>
<gene>
    <name evidence="9" type="ORF">AZI85_05740</name>
</gene>
<dbReference type="InterPro" id="IPR015892">
    <property type="entry name" value="Carbonic_anhydrase_CS"/>
</dbReference>
<dbReference type="GO" id="GO:0008270">
    <property type="term" value="F:zinc ion binding"/>
    <property type="evidence" value="ECO:0007669"/>
    <property type="project" value="UniProtKB-UniRule"/>
</dbReference>
<dbReference type="Gene3D" id="3.40.1050.10">
    <property type="entry name" value="Carbonic anhydrase"/>
    <property type="match status" value="1"/>
</dbReference>
<evidence type="ECO:0000256" key="6">
    <source>
        <dbReference type="PIRSR" id="PIRSR601765-1"/>
    </source>
</evidence>
<dbReference type="GO" id="GO:0015976">
    <property type="term" value="P:carbon utilization"/>
    <property type="evidence" value="ECO:0007669"/>
    <property type="project" value="InterPro"/>
</dbReference>
<dbReference type="EMBL" id="LUKF01000015">
    <property type="protein sequence ID" value="KYG62510.1"/>
    <property type="molecule type" value="Genomic_DNA"/>
</dbReference>
<dbReference type="Proteomes" id="UP000075391">
    <property type="component" value="Unassembled WGS sequence"/>
</dbReference>
<dbReference type="EC" id="4.2.1.1" evidence="2 7"/>
<comment type="catalytic activity">
    <reaction evidence="5 7">
        <text>hydrogencarbonate + H(+) = CO2 + H2O</text>
        <dbReference type="Rhea" id="RHEA:10748"/>
        <dbReference type="ChEBI" id="CHEBI:15377"/>
        <dbReference type="ChEBI" id="CHEBI:15378"/>
        <dbReference type="ChEBI" id="CHEBI:16526"/>
        <dbReference type="ChEBI" id="CHEBI:17544"/>
        <dbReference type="EC" id="4.2.1.1"/>
    </reaction>
</comment>
<feature type="binding site" evidence="6">
    <location>
        <position position="202"/>
    </location>
    <ligand>
        <name>Zn(2+)</name>
        <dbReference type="ChEBI" id="CHEBI:29105"/>
    </ligand>
</feature>
<sequence length="254" mass="26979">MLKAFITGVILLTMTGCSSLMRRSPQQDTKVVLKDQQGGQKEAPAEATSSDPKEITKVSPNDQEMEAAQAQAEEMKDAVAAAAQHISTNHGKEPTARAAGPVAAEKSLGWLKNGNTRFIKGKFRADGASAKDRLRLVAGQKPHAVVLTCSDSRVPPEVIFDQKLGEIFVIRTVDLSAAPDVVASTEYAVGELGSNLVVVMGHESCGTGRTSSGLQSVTQELAERSALLRDGIASGEVKVVQAIYHLDSGIVDWR</sequence>
<proteinExistence type="inferred from homology"/>
<feature type="binding site" evidence="6">
    <location>
        <position position="149"/>
    </location>
    <ligand>
        <name>Zn(2+)</name>
        <dbReference type="ChEBI" id="CHEBI:29105"/>
    </ligand>
</feature>
<keyword evidence="4 7" id="KW-0456">Lyase</keyword>
<evidence type="ECO:0000313" key="9">
    <source>
        <dbReference type="EMBL" id="KYG62510.1"/>
    </source>
</evidence>
<feature type="region of interest" description="Disordered" evidence="8">
    <location>
        <begin position="22"/>
        <end position="70"/>
    </location>
</feature>
<evidence type="ECO:0000256" key="8">
    <source>
        <dbReference type="SAM" id="MobiDB-lite"/>
    </source>
</evidence>